<evidence type="ECO:0000256" key="4">
    <source>
        <dbReference type="ARBA" id="ARBA00022529"/>
    </source>
</evidence>
<dbReference type="GO" id="GO:0031640">
    <property type="term" value="P:killing of cells of another organism"/>
    <property type="evidence" value="ECO:0007669"/>
    <property type="project" value="UniProtKB-UniRule"/>
</dbReference>
<gene>
    <name evidence="11" type="ORF">KK1_016818</name>
</gene>
<feature type="transmembrane region" description="Helical" evidence="10">
    <location>
        <begin position="6"/>
        <end position="23"/>
    </location>
</feature>
<keyword evidence="4 9" id="KW-0929">Antimicrobial</keyword>
<dbReference type="PANTHER" id="PTHR36788:SF2">
    <property type="entry name" value="DEFENSIN-LIKE PROTEIN 183"/>
    <property type="match status" value="1"/>
</dbReference>
<keyword evidence="7 9" id="KW-0611">Plant defense</keyword>
<evidence type="ECO:0000256" key="7">
    <source>
        <dbReference type="ARBA" id="ARBA00022821"/>
    </source>
</evidence>
<evidence type="ECO:0000256" key="9">
    <source>
        <dbReference type="RuleBase" id="RU367109"/>
    </source>
</evidence>
<dbReference type="InterPro" id="IPR039641">
    <property type="entry name" value="LCR"/>
</dbReference>
<keyword evidence="5 9" id="KW-0295">Fungicide</keyword>
<accession>A0A151T5I7</accession>
<keyword evidence="8" id="KW-1015">Disulfide bond</keyword>
<evidence type="ECO:0000256" key="6">
    <source>
        <dbReference type="ARBA" id="ARBA00022729"/>
    </source>
</evidence>
<dbReference type="Proteomes" id="UP000075243">
    <property type="component" value="Chromosome 8"/>
</dbReference>
<evidence type="ECO:0000256" key="2">
    <source>
        <dbReference type="ARBA" id="ARBA00006722"/>
    </source>
</evidence>
<keyword evidence="3 9" id="KW-0964">Secreted</keyword>
<evidence type="ECO:0000313" key="12">
    <source>
        <dbReference type="Proteomes" id="UP000075243"/>
    </source>
</evidence>
<protein>
    <recommendedName>
        <fullName evidence="9">Defensin-like protein</fullName>
    </recommendedName>
</protein>
<organism evidence="11 12">
    <name type="scientific">Cajanus cajan</name>
    <name type="common">Pigeon pea</name>
    <name type="synonym">Cajanus indicus</name>
    <dbReference type="NCBI Taxonomy" id="3821"/>
    <lineage>
        <taxon>Eukaryota</taxon>
        <taxon>Viridiplantae</taxon>
        <taxon>Streptophyta</taxon>
        <taxon>Embryophyta</taxon>
        <taxon>Tracheophyta</taxon>
        <taxon>Spermatophyta</taxon>
        <taxon>Magnoliopsida</taxon>
        <taxon>eudicotyledons</taxon>
        <taxon>Gunneridae</taxon>
        <taxon>Pentapetalae</taxon>
        <taxon>rosids</taxon>
        <taxon>fabids</taxon>
        <taxon>Fabales</taxon>
        <taxon>Fabaceae</taxon>
        <taxon>Papilionoideae</taxon>
        <taxon>50 kb inversion clade</taxon>
        <taxon>NPAAA clade</taxon>
        <taxon>indigoferoid/millettioid clade</taxon>
        <taxon>Phaseoleae</taxon>
        <taxon>Cajanus</taxon>
    </lineage>
</organism>
<dbReference type="Gramene" id="C.cajan_16341.t">
    <property type="protein sequence ID" value="C.cajan_16341.t"/>
    <property type="gene ID" value="C.cajan_16341"/>
</dbReference>
<dbReference type="OMA" id="NCDERCK"/>
<keyword evidence="12" id="KW-1185">Reference proteome</keyword>
<keyword evidence="6" id="KW-0732">Signal</keyword>
<comment type="subcellular location">
    <subcellularLocation>
        <location evidence="1 9">Secreted</location>
    </subcellularLocation>
</comment>
<evidence type="ECO:0000313" key="11">
    <source>
        <dbReference type="EMBL" id="KYP62291.1"/>
    </source>
</evidence>
<name>A0A151T5I7_CAJCA</name>
<reference evidence="11 12" key="1">
    <citation type="journal article" date="2012" name="Nat. Biotechnol.">
        <title>Draft genome sequence of pigeonpea (Cajanus cajan), an orphan legume crop of resource-poor farmers.</title>
        <authorList>
            <person name="Varshney R.K."/>
            <person name="Chen W."/>
            <person name="Li Y."/>
            <person name="Bharti A.K."/>
            <person name="Saxena R.K."/>
            <person name="Schlueter J.A."/>
            <person name="Donoghue M.T."/>
            <person name="Azam S."/>
            <person name="Fan G."/>
            <person name="Whaley A.M."/>
            <person name="Farmer A.D."/>
            <person name="Sheridan J."/>
            <person name="Iwata A."/>
            <person name="Tuteja R."/>
            <person name="Penmetsa R.V."/>
            <person name="Wu W."/>
            <person name="Upadhyaya H.D."/>
            <person name="Yang S.P."/>
            <person name="Shah T."/>
            <person name="Saxena K.B."/>
            <person name="Michael T."/>
            <person name="McCombie W.R."/>
            <person name="Yang B."/>
            <person name="Zhang G."/>
            <person name="Yang H."/>
            <person name="Wang J."/>
            <person name="Spillane C."/>
            <person name="Cook D.R."/>
            <person name="May G.D."/>
            <person name="Xu X."/>
            <person name="Jackson S.A."/>
        </authorList>
    </citation>
    <scope>NUCLEOTIDE SEQUENCE [LARGE SCALE GENOMIC DNA]</scope>
    <source>
        <strain evidence="12">cv. Asha</strain>
    </source>
</reference>
<keyword evidence="10" id="KW-0812">Transmembrane</keyword>
<dbReference type="PANTHER" id="PTHR36788">
    <property type="entry name" value="DEFENSIN-LIKE PROTEIN 183"/>
    <property type="match status" value="1"/>
</dbReference>
<proteinExistence type="inferred from homology"/>
<comment type="similarity">
    <text evidence="2 9">Belongs to the DEFL family.</text>
</comment>
<evidence type="ECO:0000256" key="8">
    <source>
        <dbReference type="ARBA" id="ARBA00023157"/>
    </source>
</evidence>
<dbReference type="GO" id="GO:0050832">
    <property type="term" value="P:defense response to fungus"/>
    <property type="evidence" value="ECO:0007669"/>
    <property type="project" value="UniProtKB-UniRule"/>
</dbReference>
<sequence length="126" mass="13220">MANQISNYSLVFIVLTLIITGSIKVKGSCSQALGACGPLGDCDGRCKAQHSGGQGSCDLNLCTCYYNCGPPNPPSPKICNAGLGLCSFRCNDDCCNSKCASKYYKAVGMCNTIGTSNLCTCQYVCR</sequence>
<evidence type="ECO:0000256" key="10">
    <source>
        <dbReference type="SAM" id="Phobius"/>
    </source>
</evidence>
<dbReference type="EMBL" id="CM003610">
    <property type="protein sequence ID" value="KYP62291.1"/>
    <property type="molecule type" value="Genomic_DNA"/>
</dbReference>
<keyword evidence="10" id="KW-0472">Membrane</keyword>
<evidence type="ECO:0000256" key="3">
    <source>
        <dbReference type="ARBA" id="ARBA00022525"/>
    </source>
</evidence>
<dbReference type="AlphaFoldDB" id="A0A151T5I7"/>
<keyword evidence="10" id="KW-1133">Transmembrane helix</keyword>
<evidence type="ECO:0000256" key="5">
    <source>
        <dbReference type="ARBA" id="ARBA00022577"/>
    </source>
</evidence>
<evidence type="ECO:0000256" key="1">
    <source>
        <dbReference type="ARBA" id="ARBA00004613"/>
    </source>
</evidence>
<dbReference type="GO" id="GO:0005576">
    <property type="term" value="C:extracellular region"/>
    <property type="evidence" value="ECO:0007669"/>
    <property type="project" value="UniProtKB-SubCell"/>
</dbReference>